<accession>A0ABY7S442</accession>
<dbReference type="Proteomes" id="UP001202717">
    <property type="component" value="Chromosome"/>
</dbReference>
<name>A0ABY7S442_9FLAO</name>
<proteinExistence type="predicted"/>
<sequence length="113" mass="13525">MKVLSKVSHGELSICNECKLYHLEFNNVYFEFTTAQFKRFKNFILTLDEAYWETKYANAKVSRKIPIPSKQTNLVLMFNRYEIRELKQLFKFASTNCSWYLSVDDIDYKLVLN</sequence>
<organism evidence="1 2">
    <name type="scientific">Psychroserpens ponticola</name>
    <dbReference type="NCBI Taxonomy" id="2932268"/>
    <lineage>
        <taxon>Bacteria</taxon>
        <taxon>Pseudomonadati</taxon>
        <taxon>Bacteroidota</taxon>
        <taxon>Flavobacteriia</taxon>
        <taxon>Flavobacteriales</taxon>
        <taxon>Flavobacteriaceae</taxon>
        <taxon>Psychroserpens</taxon>
    </lineage>
</organism>
<dbReference type="RefSeq" id="WP_272792397.1">
    <property type="nucleotide sequence ID" value="NZ_CP116221.1"/>
</dbReference>
<gene>
    <name evidence="1" type="ORF">MUN68_004040</name>
</gene>
<dbReference type="EMBL" id="CP116221">
    <property type="protein sequence ID" value="WCO02670.1"/>
    <property type="molecule type" value="Genomic_DNA"/>
</dbReference>
<dbReference type="InterPro" id="IPR046508">
    <property type="entry name" value="DUF6686"/>
</dbReference>
<protein>
    <submittedName>
        <fullName evidence="1">Uncharacterized protein</fullName>
    </submittedName>
</protein>
<dbReference type="Pfam" id="PF20391">
    <property type="entry name" value="DUF6686"/>
    <property type="match status" value="1"/>
</dbReference>
<keyword evidence="2" id="KW-1185">Reference proteome</keyword>
<reference evidence="1 2" key="1">
    <citation type="submission" date="2023-01" db="EMBL/GenBank/DDBJ databases">
        <title>Psychroserpens ponticola sp. nov., isolated from seawater.</title>
        <authorList>
            <person name="Kristyanto S."/>
            <person name="Jung J."/>
            <person name="Kim J.M."/>
            <person name="Jeon C.O."/>
        </authorList>
    </citation>
    <scope>NUCLEOTIDE SEQUENCE [LARGE SCALE GENOMIC DNA]</scope>
    <source>
        <strain evidence="1 2">MSW6</strain>
    </source>
</reference>
<evidence type="ECO:0000313" key="2">
    <source>
        <dbReference type="Proteomes" id="UP001202717"/>
    </source>
</evidence>
<evidence type="ECO:0000313" key="1">
    <source>
        <dbReference type="EMBL" id="WCO02670.1"/>
    </source>
</evidence>